<reference evidence="6 7" key="1">
    <citation type="journal article" date="2016" name="Nat. Commun.">
        <title>Thousands of microbial genomes shed light on interconnected biogeochemical processes in an aquifer system.</title>
        <authorList>
            <person name="Anantharaman K."/>
            <person name="Brown C.T."/>
            <person name="Hug L.A."/>
            <person name="Sharon I."/>
            <person name="Castelle C.J."/>
            <person name="Probst A.J."/>
            <person name="Thomas B.C."/>
            <person name="Singh A."/>
            <person name="Wilkins M.J."/>
            <person name="Karaoz U."/>
            <person name="Brodie E.L."/>
            <person name="Williams K.H."/>
            <person name="Hubbard S.S."/>
            <person name="Banfield J.F."/>
        </authorList>
    </citation>
    <scope>NUCLEOTIDE SEQUENCE [LARGE SCALE GENOMIC DNA]</scope>
</reference>
<dbReference type="InterPro" id="IPR023885">
    <property type="entry name" value="4Fe4S-binding_SPASM_dom"/>
</dbReference>
<dbReference type="InterPro" id="IPR013785">
    <property type="entry name" value="Aldolase_TIM"/>
</dbReference>
<evidence type="ECO:0000259" key="5">
    <source>
        <dbReference type="PROSITE" id="PS51918"/>
    </source>
</evidence>
<dbReference type="InterPro" id="IPR007197">
    <property type="entry name" value="rSAM"/>
</dbReference>
<comment type="caution">
    <text evidence="6">The sequence shown here is derived from an EMBL/GenBank/DDBJ whole genome shotgun (WGS) entry which is preliminary data.</text>
</comment>
<protein>
    <recommendedName>
        <fullName evidence="5">Radical SAM core domain-containing protein</fullName>
    </recommendedName>
</protein>
<dbReference type="Proteomes" id="UP000176939">
    <property type="component" value="Unassembled WGS sequence"/>
</dbReference>
<name>A0A1F7X6L7_9BACT</name>
<dbReference type="GO" id="GO:0051536">
    <property type="term" value="F:iron-sulfur cluster binding"/>
    <property type="evidence" value="ECO:0007669"/>
    <property type="project" value="UniProtKB-KW"/>
</dbReference>
<organism evidence="6 7">
    <name type="scientific">Candidatus Woesebacteria bacterium RBG_13_36_22</name>
    <dbReference type="NCBI Taxonomy" id="1802478"/>
    <lineage>
        <taxon>Bacteria</taxon>
        <taxon>Candidatus Woeseibacteriota</taxon>
    </lineage>
</organism>
<dbReference type="NCBIfam" id="TIGR04085">
    <property type="entry name" value="rSAM_more_4Fe4S"/>
    <property type="match status" value="1"/>
</dbReference>
<evidence type="ECO:0000256" key="4">
    <source>
        <dbReference type="ARBA" id="ARBA00023014"/>
    </source>
</evidence>
<dbReference type="GO" id="GO:0003824">
    <property type="term" value="F:catalytic activity"/>
    <property type="evidence" value="ECO:0007669"/>
    <property type="project" value="InterPro"/>
</dbReference>
<dbReference type="SFLD" id="SFLDS00029">
    <property type="entry name" value="Radical_SAM"/>
    <property type="match status" value="1"/>
</dbReference>
<dbReference type="AlphaFoldDB" id="A0A1F7X6L7"/>
<dbReference type="PROSITE" id="PS51918">
    <property type="entry name" value="RADICAL_SAM"/>
    <property type="match status" value="1"/>
</dbReference>
<dbReference type="SUPFAM" id="SSF102114">
    <property type="entry name" value="Radical SAM enzymes"/>
    <property type="match status" value="1"/>
</dbReference>
<dbReference type="CDD" id="cd01335">
    <property type="entry name" value="Radical_SAM"/>
    <property type="match status" value="1"/>
</dbReference>
<dbReference type="PANTHER" id="PTHR11228">
    <property type="entry name" value="RADICAL SAM DOMAIN PROTEIN"/>
    <property type="match status" value="1"/>
</dbReference>
<evidence type="ECO:0000256" key="2">
    <source>
        <dbReference type="ARBA" id="ARBA00022723"/>
    </source>
</evidence>
<dbReference type="EMBL" id="MGFQ01000002">
    <property type="protein sequence ID" value="OGM10667.1"/>
    <property type="molecule type" value="Genomic_DNA"/>
</dbReference>
<dbReference type="Gene3D" id="3.20.20.70">
    <property type="entry name" value="Aldolase class I"/>
    <property type="match status" value="1"/>
</dbReference>
<evidence type="ECO:0000313" key="6">
    <source>
        <dbReference type="EMBL" id="OGM10667.1"/>
    </source>
</evidence>
<evidence type="ECO:0000256" key="1">
    <source>
        <dbReference type="ARBA" id="ARBA00022691"/>
    </source>
</evidence>
<dbReference type="PANTHER" id="PTHR11228:SF7">
    <property type="entry name" value="PQQA PEPTIDE CYCLASE"/>
    <property type="match status" value="1"/>
</dbReference>
<proteinExistence type="predicted"/>
<dbReference type="GO" id="GO:0046872">
    <property type="term" value="F:metal ion binding"/>
    <property type="evidence" value="ECO:0007669"/>
    <property type="project" value="UniProtKB-KW"/>
</dbReference>
<gene>
    <name evidence="6" type="ORF">A2Z67_06165</name>
</gene>
<evidence type="ECO:0000256" key="3">
    <source>
        <dbReference type="ARBA" id="ARBA00023004"/>
    </source>
</evidence>
<dbReference type="SFLD" id="SFLDG01067">
    <property type="entry name" value="SPASM/twitch_domain_containing"/>
    <property type="match status" value="1"/>
</dbReference>
<keyword evidence="1" id="KW-0949">S-adenosyl-L-methionine</keyword>
<accession>A0A1F7X6L7</accession>
<keyword evidence="4" id="KW-0411">Iron-sulfur</keyword>
<evidence type="ECO:0000313" key="7">
    <source>
        <dbReference type="Proteomes" id="UP000176939"/>
    </source>
</evidence>
<keyword evidence="2" id="KW-0479">Metal-binding</keyword>
<dbReference type="InterPro" id="IPR058240">
    <property type="entry name" value="rSAM_sf"/>
</dbReference>
<dbReference type="InterPro" id="IPR050377">
    <property type="entry name" value="Radical_SAM_PqqE_MftC-like"/>
</dbReference>
<feature type="domain" description="Radical SAM core" evidence="5">
    <location>
        <begin position="1"/>
        <end position="211"/>
    </location>
</feature>
<sequence length="328" mass="38465">MMDHFHTNIYITNYCNRKCKDCYYPKGDETMDVSLVDKTVKWIVDTCYSYDVNFYRAHILGGEPMSEPTTMLYLIDQLKKKLPFFVRPPKEGQFVVFTNGDYLFPMVLKELKKRRVKILLNPTNDKIEIIRNKMETIKRICKGVSLAVVLDYINMDRIEELTDLAIEFDSHIRINRLYNGGAIPGYVEKYKEKMHKVFDKLLEAKKPMWPNFIMESTTPTWDGEKNPNFCGKCFVAINHNGKIRSCNGDMSTEIGDIETPFKELCFSHRWSAKNLSECNGCEWIIWCQGGCPLTRKLAYGTYEYRSPFCSAFKELFPRLMKLKERWVV</sequence>
<keyword evidence="3" id="KW-0408">Iron</keyword>